<name>A0A937VZD1_UNCTE</name>
<dbReference type="PANTHER" id="PTHR43076:SF15">
    <property type="entry name" value="7,8-DIDEMETHYL-8-HYDROXY-5-DEAZARIBOFLAVIN SYNTHASE"/>
    <property type="match status" value="1"/>
</dbReference>
<evidence type="ECO:0000256" key="1">
    <source>
        <dbReference type="ARBA" id="ARBA00001966"/>
    </source>
</evidence>
<evidence type="ECO:0000256" key="10">
    <source>
        <dbReference type="ARBA" id="ARBA00048974"/>
    </source>
</evidence>
<dbReference type="Proteomes" id="UP000712673">
    <property type="component" value="Unassembled WGS sequence"/>
</dbReference>
<dbReference type="InterPro" id="IPR034405">
    <property type="entry name" value="F420"/>
</dbReference>
<comment type="caution">
    <text evidence="12">The sequence shown here is derived from an EMBL/GenBank/DDBJ whole genome shotgun (WGS) entry which is preliminary data.</text>
</comment>
<evidence type="ECO:0000313" key="12">
    <source>
        <dbReference type="EMBL" id="MBM3223969.1"/>
    </source>
</evidence>
<dbReference type="NCBIfam" id="TIGR03550">
    <property type="entry name" value="F420_cofG"/>
    <property type="match status" value="1"/>
</dbReference>
<dbReference type="SFLD" id="SFLDG01388">
    <property type="entry name" value="7_8-didemethyl-8-hydroxy-5-dea"/>
    <property type="match status" value="1"/>
</dbReference>
<accession>A0A937VZD1</accession>
<dbReference type="CDD" id="cd01335">
    <property type="entry name" value="Radical_SAM"/>
    <property type="match status" value="1"/>
</dbReference>
<evidence type="ECO:0000256" key="4">
    <source>
        <dbReference type="ARBA" id="ARBA00022485"/>
    </source>
</evidence>
<protein>
    <recommendedName>
        <fullName evidence="3">7,8-didemethyl-8-hydroxy-5-deazariboflavin synthase</fullName>
        <ecNumber evidence="3">4.3.1.32</ecNumber>
    </recommendedName>
</protein>
<dbReference type="GO" id="GO:0046872">
    <property type="term" value="F:metal ion binding"/>
    <property type="evidence" value="ECO:0007669"/>
    <property type="project" value="UniProtKB-KW"/>
</dbReference>
<dbReference type="PROSITE" id="PS51918">
    <property type="entry name" value="RADICAL_SAM"/>
    <property type="match status" value="1"/>
</dbReference>
<evidence type="ECO:0000313" key="13">
    <source>
        <dbReference type="Proteomes" id="UP000712673"/>
    </source>
</evidence>
<comment type="cofactor">
    <cofactor evidence="1">
        <name>[4Fe-4S] cluster</name>
        <dbReference type="ChEBI" id="CHEBI:49883"/>
    </cofactor>
</comment>
<sequence>MTLVAAECKPAILAALERADAGELLSAAEAYAFEHTSSSELLALLQVADALRVRHHGQTITYSRKVFLPLTNLCRDYCGYCTFRKDPGEPGAKTMTPDEVLEVASAGARLGCKEALFSLGDKPEALFPAMRQELQRYGHRRTLDYLVQMCQLVLEHTPLLPHANPGVMGPKDLARLRDVSPSMGIMLETTSRRLLGKGMAHDNAPDKDPVVRLKTIENAGKLHIPFTTGILMGIGETFQERVDALCAIRDLHERYGHIQEVIIQNFRAKPGIPMQEHPEPTLRDFLRTIAVARLLFGGAMNLQVPPNLTPEQYQLLLMSGINDWGGVSPLTIDFINPEAPWPQLRTLAQVSAEMGLCLRQRLTVYPEYIVHKEGFMAPALAPRIQAMVAADGYPLDDEKGAVRP</sequence>
<dbReference type="Pfam" id="PF04055">
    <property type="entry name" value="Radical_SAM"/>
    <property type="match status" value="1"/>
</dbReference>
<evidence type="ECO:0000259" key="11">
    <source>
        <dbReference type="PROSITE" id="PS51918"/>
    </source>
</evidence>
<dbReference type="GO" id="GO:0051539">
    <property type="term" value="F:4 iron, 4 sulfur cluster binding"/>
    <property type="evidence" value="ECO:0007669"/>
    <property type="project" value="UniProtKB-KW"/>
</dbReference>
<dbReference type="SFLD" id="SFLDS00029">
    <property type="entry name" value="Radical_SAM"/>
    <property type="match status" value="1"/>
</dbReference>
<dbReference type="GO" id="GO:0044689">
    <property type="term" value="F:7,8-didemethyl-8-hydroxy-5-deazariboflavin synthase activity"/>
    <property type="evidence" value="ECO:0007669"/>
    <property type="project" value="UniProtKB-EC"/>
</dbReference>
<dbReference type="InterPro" id="IPR013785">
    <property type="entry name" value="Aldolase_TIM"/>
</dbReference>
<evidence type="ECO:0000256" key="3">
    <source>
        <dbReference type="ARBA" id="ARBA00012126"/>
    </source>
</evidence>
<dbReference type="SFLD" id="SFLDG01064">
    <property type="entry name" value="F420__menaquinone_cofactor_bio"/>
    <property type="match status" value="1"/>
</dbReference>
<dbReference type="PANTHER" id="PTHR43076">
    <property type="entry name" value="FO SYNTHASE (COFH)"/>
    <property type="match status" value="1"/>
</dbReference>
<dbReference type="SFLD" id="SFLDF00294">
    <property type="entry name" value="7_8-didemethyl-8-hydroxy-5-dea"/>
    <property type="match status" value="1"/>
</dbReference>
<dbReference type="InterPro" id="IPR019939">
    <property type="entry name" value="CofG_family"/>
</dbReference>
<evidence type="ECO:0000256" key="7">
    <source>
        <dbReference type="ARBA" id="ARBA00023004"/>
    </source>
</evidence>
<dbReference type="Gene3D" id="3.20.20.70">
    <property type="entry name" value="Aldolase class I"/>
    <property type="match status" value="1"/>
</dbReference>
<reference evidence="12" key="1">
    <citation type="submission" date="2019-03" db="EMBL/GenBank/DDBJ databases">
        <title>Lake Tanganyika Metagenome-Assembled Genomes (MAGs).</title>
        <authorList>
            <person name="Tran P."/>
        </authorList>
    </citation>
    <scope>NUCLEOTIDE SEQUENCE</scope>
    <source>
        <strain evidence="12">K_DeepCast_65m_m2_066</strain>
    </source>
</reference>
<dbReference type="InterPro" id="IPR007197">
    <property type="entry name" value="rSAM"/>
</dbReference>
<dbReference type="SMART" id="SM00729">
    <property type="entry name" value="Elp3"/>
    <property type="match status" value="1"/>
</dbReference>
<dbReference type="GO" id="GO:0016765">
    <property type="term" value="F:transferase activity, transferring alkyl or aryl (other than methyl) groups"/>
    <property type="evidence" value="ECO:0007669"/>
    <property type="project" value="InterPro"/>
</dbReference>
<evidence type="ECO:0000256" key="8">
    <source>
        <dbReference type="ARBA" id="ARBA00023014"/>
    </source>
</evidence>
<gene>
    <name evidence="12" type="primary">cofG</name>
    <name evidence="12" type="ORF">FJZ47_09230</name>
</gene>
<dbReference type="HAMAP" id="MF_01611">
    <property type="entry name" value="FO_synth_sub1"/>
    <property type="match status" value="1"/>
</dbReference>
<dbReference type="EC" id="4.3.1.32" evidence="3"/>
<keyword evidence="5" id="KW-0949">S-adenosyl-L-methionine</keyword>
<dbReference type="NCBIfam" id="NF004884">
    <property type="entry name" value="PRK06245.1"/>
    <property type="match status" value="1"/>
</dbReference>
<dbReference type="AlphaFoldDB" id="A0A937VZD1"/>
<dbReference type="InterPro" id="IPR058240">
    <property type="entry name" value="rSAM_sf"/>
</dbReference>
<keyword evidence="6" id="KW-0479">Metal-binding</keyword>
<comment type="catalytic activity">
    <reaction evidence="10">
        <text>5-amino-5-(4-hydroxybenzyl)-6-(D-ribitylimino)-5,6-dihydrouracil + S-adenosyl-L-methionine = 7,8-didemethyl-8-hydroxy-5-deazariboflavin + 5'-deoxyadenosine + L-methionine + NH4(+) + H(+)</text>
        <dbReference type="Rhea" id="RHEA:55204"/>
        <dbReference type="ChEBI" id="CHEBI:15378"/>
        <dbReference type="ChEBI" id="CHEBI:17319"/>
        <dbReference type="ChEBI" id="CHEBI:28938"/>
        <dbReference type="ChEBI" id="CHEBI:57844"/>
        <dbReference type="ChEBI" id="CHEBI:59789"/>
        <dbReference type="ChEBI" id="CHEBI:59904"/>
        <dbReference type="ChEBI" id="CHEBI:85936"/>
        <dbReference type="EC" id="4.3.1.32"/>
    </reaction>
</comment>
<proteinExistence type="inferred from homology"/>
<keyword evidence="4" id="KW-0004">4Fe-4S</keyword>
<evidence type="ECO:0000256" key="6">
    <source>
        <dbReference type="ARBA" id="ARBA00022723"/>
    </source>
</evidence>
<feature type="domain" description="Radical SAM core" evidence="11">
    <location>
        <begin position="60"/>
        <end position="299"/>
    </location>
</feature>
<evidence type="ECO:0000256" key="9">
    <source>
        <dbReference type="ARBA" id="ARBA00023239"/>
    </source>
</evidence>
<comment type="pathway">
    <text evidence="2">Cofactor biosynthesis; coenzyme F0 biosynthesis.</text>
</comment>
<keyword evidence="7" id="KW-0408">Iron</keyword>
<organism evidence="12 13">
    <name type="scientific">Tectimicrobiota bacterium</name>
    <dbReference type="NCBI Taxonomy" id="2528274"/>
    <lineage>
        <taxon>Bacteria</taxon>
        <taxon>Pseudomonadati</taxon>
        <taxon>Nitrospinota/Tectimicrobiota group</taxon>
        <taxon>Candidatus Tectimicrobiota</taxon>
    </lineage>
</organism>
<dbReference type="EMBL" id="VGLS01000233">
    <property type="protein sequence ID" value="MBM3223969.1"/>
    <property type="molecule type" value="Genomic_DNA"/>
</dbReference>
<evidence type="ECO:0000256" key="2">
    <source>
        <dbReference type="ARBA" id="ARBA00004712"/>
    </source>
</evidence>
<dbReference type="SUPFAM" id="SSF102114">
    <property type="entry name" value="Radical SAM enzymes"/>
    <property type="match status" value="1"/>
</dbReference>
<keyword evidence="9" id="KW-0456">Lyase</keyword>
<keyword evidence="8" id="KW-0411">Iron-sulfur</keyword>
<dbReference type="InterPro" id="IPR006638">
    <property type="entry name" value="Elp3/MiaA/NifB-like_rSAM"/>
</dbReference>
<evidence type="ECO:0000256" key="5">
    <source>
        <dbReference type="ARBA" id="ARBA00022691"/>
    </source>
</evidence>